<sequence length="100" mass="11140">MGIFSNMKKQVIVPEEFHFAIDKRMPPPAAVVDLFDKGRAQVPAHGLACEQNYGPACLVSVQRWIHCDFLSGVDDDGFMRTCLREYSVHVTLSSQGTLLT</sequence>
<evidence type="ECO:0000313" key="2">
    <source>
        <dbReference type="Proteomes" id="UP001604277"/>
    </source>
</evidence>
<dbReference type="AlphaFoldDB" id="A0ABD1V1A8"/>
<accession>A0ABD1V1A8</accession>
<reference evidence="2" key="1">
    <citation type="submission" date="2024-07" db="EMBL/GenBank/DDBJ databases">
        <title>Two chromosome-level genome assemblies of Korean endemic species Abeliophyllum distichum and Forsythia ovata (Oleaceae).</title>
        <authorList>
            <person name="Jang H."/>
        </authorList>
    </citation>
    <scope>NUCLEOTIDE SEQUENCE [LARGE SCALE GENOMIC DNA]</scope>
</reference>
<dbReference type="EMBL" id="JBFOLJ010000006">
    <property type="protein sequence ID" value="KAL2531085.1"/>
    <property type="molecule type" value="Genomic_DNA"/>
</dbReference>
<dbReference type="Proteomes" id="UP001604277">
    <property type="component" value="Unassembled WGS sequence"/>
</dbReference>
<organism evidence="1 2">
    <name type="scientific">Forsythia ovata</name>
    <dbReference type="NCBI Taxonomy" id="205694"/>
    <lineage>
        <taxon>Eukaryota</taxon>
        <taxon>Viridiplantae</taxon>
        <taxon>Streptophyta</taxon>
        <taxon>Embryophyta</taxon>
        <taxon>Tracheophyta</taxon>
        <taxon>Spermatophyta</taxon>
        <taxon>Magnoliopsida</taxon>
        <taxon>eudicotyledons</taxon>
        <taxon>Gunneridae</taxon>
        <taxon>Pentapetalae</taxon>
        <taxon>asterids</taxon>
        <taxon>lamiids</taxon>
        <taxon>Lamiales</taxon>
        <taxon>Oleaceae</taxon>
        <taxon>Forsythieae</taxon>
        <taxon>Forsythia</taxon>
    </lineage>
</organism>
<keyword evidence="2" id="KW-1185">Reference proteome</keyword>
<evidence type="ECO:0000313" key="1">
    <source>
        <dbReference type="EMBL" id="KAL2531085.1"/>
    </source>
</evidence>
<protein>
    <submittedName>
        <fullName evidence="1">Uncharacterized protein</fullName>
    </submittedName>
</protein>
<proteinExistence type="predicted"/>
<name>A0ABD1V1A8_9LAMI</name>
<gene>
    <name evidence="1" type="ORF">Fot_23686</name>
</gene>
<comment type="caution">
    <text evidence="1">The sequence shown here is derived from an EMBL/GenBank/DDBJ whole genome shotgun (WGS) entry which is preliminary data.</text>
</comment>